<dbReference type="EMBL" id="OU900095">
    <property type="protein sequence ID" value="CAG9859440.1"/>
    <property type="molecule type" value="Genomic_DNA"/>
</dbReference>
<evidence type="ECO:0000256" key="4">
    <source>
        <dbReference type="ARBA" id="ARBA00022527"/>
    </source>
</evidence>
<evidence type="ECO:0000256" key="11">
    <source>
        <dbReference type="ARBA" id="ARBA00023242"/>
    </source>
</evidence>
<dbReference type="InterPro" id="IPR000403">
    <property type="entry name" value="PI3/4_kinase_cat_dom"/>
</dbReference>
<evidence type="ECO:0000256" key="7">
    <source>
        <dbReference type="ARBA" id="ARBA00022763"/>
    </source>
</evidence>
<organism evidence="16 17">
    <name type="scientific">Phyllotreta striolata</name>
    <name type="common">Striped flea beetle</name>
    <name type="synonym">Crioceris striolata</name>
    <dbReference type="NCBI Taxonomy" id="444603"/>
    <lineage>
        <taxon>Eukaryota</taxon>
        <taxon>Metazoa</taxon>
        <taxon>Ecdysozoa</taxon>
        <taxon>Arthropoda</taxon>
        <taxon>Hexapoda</taxon>
        <taxon>Insecta</taxon>
        <taxon>Pterygota</taxon>
        <taxon>Neoptera</taxon>
        <taxon>Endopterygota</taxon>
        <taxon>Coleoptera</taxon>
        <taxon>Polyphaga</taxon>
        <taxon>Cucujiformia</taxon>
        <taxon>Chrysomeloidea</taxon>
        <taxon>Chrysomelidae</taxon>
        <taxon>Galerucinae</taxon>
        <taxon>Alticini</taxon>
        <taxon>Phyllotreta</taxon>
    </lineage>
</organism>
<dbReference type="Gene3D" id="1.10.1070.11">
    <property type="entry name" value="Phosphatidylinositol 3-/4-kinase, catalytic domain"/>
    <property type="match status" value="1"/>
</dbReference>
<dbReference type="Proteomes" id="UP001153712">
    <property type="component" value="Chromosome 2"/>
</dbReference>
<dbReference type="CDD" id="cd00892">
    <property type="entry name" value="PIKKc_ATR"/>
    <property type="match status" value="1"/>
</dbReference>
<dbReference type="GO" id="GO:0000723">
    <property type="term" value="P:telomere maintenance"/>
    <property type="evidence" value="ECO:0007669"/>
    <property type="project" value="TreeGrafter"/>
</dbReference>
<keyword evidence="9" id="KW-0067">ATP-binding</keyword>
<dbReference type="InterPro" id="IPR014009">
    <property type="entry name" value="PIK_FAT"/>
</dbReference>
<dbReference type="SMART" id="SM01343">
    <property type="entry name" value="FATC"/>
    <property type="match status" value="1"/>
</dbReference>
<evidence type="ECO:0000256" key="9">
    <source>
        <dbReference type="ARBA" id="ARBA00022840"/>
    </source>
</evidence>
<dbReference type="Pfam" id="PF00454">
    <property type="entry name" value="PI3_PI4_kinase"/>
    <property type="match status" value="1"/>
</dbReference>
<dbReference type="InterPro" id="IPR003152">
    <property type="entry name" value="FATC_dom"/>
</dbReference>
<dbReference type="SMART" id="SM00802">
    <property type="entry name" value="UME"/>
    <property type="match status" value="1"/>
</dbReference>
<accession>A0A9N9XM71</accession>
<keyword evidence="10" id="KW-0234">DNA repair</keyword>
<dbReference type="SUPFAM" id="SSF48371">
    <property type="entry name" value="ARM repeat"/>
    <property type="match status" value="1"/>
</dbReference>
<evidence type="ECO:0000256" key="1">
    <source>
        <dbReference type="ARBA" id="ARBA00004123"/>
    </source>
</evidence>
<dbReference type="InterPro" id="IPR011990">
    <property type="entry name" value="TPR-like_helical_dom_sf"/>
</dbReference>
<dbReference type="Pfam" id="PF23593">
    <property type="entry name" value="HEAT_ATR"/>
    <property type="match status" value="1"/>
</dbReference>
<dbReference type="FunFam" id="3.30.1010.10:FF:000011">
    <property type="entry name" value="serine/threonine-protein kinase ATR"/>
    <property type="match status" value="1"/>
</dbReference>
<dbReference type="Gene3D" id="1.25.40.10">
    <property type="entry name" value="Tetratricopeptide repeat domain"/>
    <property type="match status" value="1"/>
</dbReference>
<evidence type="ECO:0000256" key="8">
    <source>
        <dbReference type="ARBA" id="ARBA00022777"/>
    </source>
</evidence>
<dbReference type="Gene3D" id="3.30.1010.10">
    <property type="entry name" value="Phosphatidylinositol 3-kinase Catalytic Subunit, Chain A, domain 4"/>
    <property type="match status" value="1"/>
</dbReference>
<dbReference type="Pfam" id="PF25030">
    <property type="entry name" value="M-HEAT_ATR"/>
    <property type="match status" value="1"/>
</dbReference>
<dbReference type="InterPro" id="IPR012993">
    <property type="entry name" value="UME"/>
</dbReference>
<dbReference type="Pfam" id="PF08064">
    <property type="entry name" value="UME"/>
    <property type="match status" value="1"/>
</dbReference>
<evidence type="ECO:0000256" key="3">
    <source>
        <dbReference type="ARBA" id="ARBA00012513"/>
    </source>
</evidence>
<keyword evidence="6" id="KW-0547">Nucleotide-binding</keyword>
<evidence type="ECO:0000256" key="2">
    <source>
        <dbReference type="ARBA" id="ARBA00010769"/>
    </source>
</evidence>
<keyword evidence="11" id="KW-0539">Nucleus</keyword>
<comment type="subcellular location">
    <subcellularLocation>
        <location evidence="1">Nucleus</location>
    </subcellularLocation>
</comment>
<dbReference type="InterPro" id="IPR018936">
    <property type="entry name" value="PI3/4_kinase_CS"/>
</dbReference>
<dbReference type="PANTHER" id="PTHR11139">
    <property type="entry name" value="ATAXIA TELANGIECTASIA MUTATED ATM -RELATED"/>
    <property type="match status" value="1"/>
</dbReference>
<keyword evidence="17" id="KW-1185">Reference proteome</keyword>
<dbReference type="GO" id="GO:0005694">
    <property type="term" value="C:chromosome"/>
    <property type="evidence" value="ECO:0007669"/>
    <property type="project" value="TreeGrafter"/>
</dbReference>
<evidence type="ECO:0000313" key="16">
    <source>
        <dbReference type="EMBL" id="CAG9859440.1"/>
    </source>
</evidence>
<dbReference type="PROSITE" id="PS00916">
    <property type="entry name" value="PI3_4_KINASE_2"/>
    <property type="match status" value="1"/>
</dbReference>
<dbReference type="Pfam" id="PF02260">
    <property type="entry name" value="FATC"/>
    <property type="match status" value="1"/>
</dbReference>
<dbReference type="OrthoDB" id="381190at2759"/>
<reference evidence="16" key="1">
    <citation type="submission" date="2022-01" db="EMBL/GenBank/DDBJ databases">
        <authorList>
            <person name="King R."/>
        </authorList>
    </citation>
    <scope>NUCLEOTIDE SEQUENCE</scope>
</reference>
<dbReference type="InterPro" id="IPR056802">
    <property type="entry name" value="ATR-like_M-HEAT"/>
</dbReference>
<evidence type="ECO:0000259" key="13">
    <source>
        <dbReference type="PROSITE" id="PS50290"/>
    </source>
</evidence>
<dbReference type="GO" id="GO:0004674">
    <property type="term" value="F:protein serine/threonine kinase activity"/>
    <property type="evidence" value="ECO:0007669"/>
    <property type="project" value="UniProtKB-KW"/>
</dbReference>
<protein>
    <recommendedName>
        <fullName evidence="12">Serine/threonine-protein kinase ATR</fullName>
        <ecNumber evidence="3">2.7.11.1</ecNumber>
    </recommendedName>
</protein>
<gene>
    <name evidence="16" type="ORF">PHYEVI_LOCUS5814</name>
</gene>
<evidence type="ECO:0000259" key="14">
    <source>
        <dbReference type="PROSITE" id="PS51189"/>
    </source>
</evidence>
<dbReference type="GO" id="GO:0006281">
    <property type="term" value="P:DNA repair"/>
    <property type="evidence" value="ECO:0007669"/>
    <property type="project" value="UniProtKB-KW"/>
</dbReference>
<dbReference type="PROSITE" id="PS51190">
    <property type="entry name" value="FATC"/>
    <property type="match status" value="1"/>
</dbReference>
<feature type="domain" description="FATC" evidence="15">
    <location>
        <begin position="2523"/>
        <end position="2555"/>
    </location>
</feature>
<evidence type="ECO:0000256" key="5">
    <source>
        <dbReference type="ARBA" id="ARBA00022679"/>
    </source>
</evidence>
<dbReference type="SUPFAM" id="SSF56112">
    <property type="entry name" value="Protein kinase-like (PK-like)"/>
    <property type="match status" value="1"/>
</dbReference>
<dbReference type="InterPro" id="IPR011009">
    <property type="entry name" value="Kinase-like_dom_sf"/>
</dbReference>
<keyword evidence="5" id="KW-0808">Transferase</keyword>
<evidence type="ECO:0000313" key="17">
    <source>
        <dbReference type="Proteomes" id="UP001153712"/>
    </source>
</evidence>
<keyword evidence="4" id="KW-0723">Serine/threonine-protein kinase</keyword>
<dbReference type="GO" id="GO:0000077">
    <property type="term" value="P:DNA damage checkpoint signaling"/>
    <property type="evidence" value="ECO:0007669"/>
    <property type="project" value="TreeGrafter"/>
</dbReference>
<feature type="domain" description="PI3K/PI4K catalytic" evidence="13">
    <location>
        <begin position="2210"/>
        <end position="2520"/>
    </location>
</feature>
<dbReference type="GO" id="GO:0005634">
    <property type="term" value="C:nucleus"/>
    <property type="evidence" value="ECO:0007669"/>
    <property type="project" value="UniProtKB-SubCell"/>
</dbReference>
<evidence type="ECO:0000256" key="12">
    <source>
        <dbReference type="ARBA" id="ARBA00024420"/>
    </source>
</evidence>
<dbReference type="SMART" id="SM00146">
    <property type="entry name" value="PI3Kc"/>
    <property type="match status" value="1"/>
</dbReference>
<feature type="domain" description="FAT" evidence="14">
    <location>
        <begin position="1535"/>
        <end position="2102"/>
    </location>
</feature>
<dbReference type="InterPro" id="IPR057564">
    <property type="entry name" value="HEAT_ATR"/>
</dbReference>
<evidence type="ECO:0000259" key="15">
    <source>
        <dbReference type="PROSITE" id="PS51190"/>
    </source>
</evidence>
<dbReference type="PROSITE" id="PS50290">
    <property type="entry name" value="PI3_4_KINASE_3"/>
    <property type="match status" value="1"/>
</dbReference>
<name>A0A9N9XM71_PHYSR</name>
<dbReference type="PANTHER" id="PTHR11139:SF69">
    <property type="entry name" value="SERINE_THREONINE-PROTEIN KINASE ATR"/>
    <property type="match status" value="1"/>
</dbReference>
<sequence>MSTLIDNIPAFNMWKSFHDTVTCIVKTGNWEAGIEKLSKIIHDYANILFIFNRPPNMTFEQYENILENYKAFTTWLHGQLFYMLGQDNFKKSHDTIVEMQIYILDKLSNTVLHIYHELANEYKKILQLSIRYLEESQETSVLAVFIPKKLDDLNEELNLNQTFLEIRSKNKCTTMLPKLLAIVKFILIENFTFCCFDENTNTALDGLIYLLSNSDETIKLKIIDIFVDISVTSHFNSHVTFNVEIKSRLSTLASLFEQFIYLAFDSDILNDDNKQTFEQCLIKYLNSAPRNSLKINEYIFDKSLNNSIQISEELKSVAANRLEKTLVSTGMVAKVMNFSNAPLLPSFKQCLYRNINGLEIINDGIKLFREDICEVWHKVHFQIMLKLDQIDCTVSCCFTDFFKFFNYLSRILLKINLELSKSRKEPVKICYFDEKELLRLFIKKYLEHTNRCDKTGKTIEDALNFLVSSVILTNSSNLNIIFNMIACPLLQIYCFKNENQLSNNFVGEGQLGDVKIAIRAFFKYLSSQNITNGISFRLINNFFAIISDKLLVLNSKHLKEIENSYVAICKGAVESKEVKKLCLVIESIPYALTIFEDLEVIITQIFNVAFSLKTPDVVKTALKALTQIICCSNSEFTRILRCTEQDFLITSNLYCKSCVCDKKTNLLLKENAIGIDYKKIDIEQFTINLYVKDVLSYLSSTSEELKIAALDCLPCLSNHISQFHSKSTTQIWSELVGDESKNVRDKFSKIICDTLKNSQENQILSKELKSEVLEIILSAILKHTKKSLQYSNFDLQNTILDTINSTANIKGDYLIAETFKILFYLIMIPTSKYKLIAVNRCYKIAETNEISIHTIYCQNQKEFCETIVHLCCVNLHLIDYTLATSLEKISLMFGFYGSKYFVNAESHCLLPFFVSKIVTMPNVNTGRLIEEAAGMMEMEVADLLSSKYGYIFIHIFLDDLPKEKLRDCMVFLEKSTCTSGVKLRKKNFRIILNKLLLNFHEKNEKVLLALKLLCSEDPNNKGNSLQDYLHSHFLGVLLYFDTKLIPRSSRKDKVLLSLADLLRFMGPKHIMPLRFKIIAMLQTIKYDNFPHLTCAVWDAFIKSCEIECLGPQLAAISVSILLLIEHCSSEINAIFRYLIIQNESHMKDHISDLFFLNNPEINREIILVIDKYLKALESSTLKEKLRKFLRYLRHESMEVRIQSLAKLKTFLEQSREELDQMILDYNGMDPIIVELIDILAQGCREKDDALKLHCGDVLGELGAIEPSHMPRKYNQEDKFSFYIWDYSFVLSSLNELIKAFQAEKNTRSMDRYALAIQETLRRYEISPESTSKKHDLWVQFPESQKEVMLPLLSSRYKIAQTVFANDLPTPIYGSNYGASFESWLFHWTSSLISSLPNERKESLKGYLPSMKQDNRILMHFLPHILVLALLEGSDKITEKSFAEIQTVTSSFTKEVHLDDKVLKSKPVSAQSIVSDTKEVTPEEAKRLQCTKVVFLLLDFLDRWVREWQWQRGTAGSSEQHFHLIRSFQNEFCKLQLAKCNYRCGEYARALIYLEDYITENEGQLLEHLSFFAEIYSQLEEPDGVDGAMALQQNEPSIEQKILALEISGKHSDATSCYERTPQPLQFQHIQGLTRCYLALDNVNTALNVARDAHANHPEFGNALLEMQAESLWRLGQYEELNTLLDNPDLEESKSWGVQVGKALLHMKNGERDAFKATLEGLQKQQVFAFGAMSLEEGAYKSGYGYIAKLHALNELHQVEKVLSDLLLSPNNKEYAENMMKKLLDEWSLRIKVVQESVGVVEPLLCLRRVALNLARSIAEQRVPSAVPHLNALIGECWLFSAKTHRSAGMLQQAYTFSLKAEQYAPPTLFLEKAKLHWLREEREQAFHILKRGLEVFLPEGGSPEMLTHEQRKICAEAKLLIASYNDQISNVEIDVIKQNYKESVEMFKDWEKSLVYMAQYLDKIFQNLSDSKDADREHKCSELQLQIINYFGKSLQYGTNYIYQSMPRLLSIWFDYGTRVLEVTESSKKEDRKNTLLKMTKLIDSFLKRLPAFMFLTTFSQLVSRICHPQKEVYIMLKAIILKILQHYPQQSLWMIISVIKSSYPVGAKRCAEILCDPSLKIASLTKLVRDFTSLAEKLIELCNKDIPPDVSTASVSVLLKALPKLLMKHDFSQIMMPTFKLRKLILPNPDFTNTQHNPFPNSYVYITGIEDEISVLSSLQRPRKIILKGSDGKRYIFMLKAKDDLRKDFRLMEFNDIVNQLLTREGEARQRRLNIRLYSVAPLNEECGIIEWVPNLVGLRNILIPIYKQKGCLMRARDLKPLTCSLKDSLEKKRDVFLKKLLPRHPPVLGEWFRKTFPDAQTWLTARTDYVRTTAVMSIAGYILGLGDRHGENINLDSTCGDVVHVDFNCLFNKGEKFEWPERVPFRLTHNMVSAMGPLGVEGLFRKSCIFTLRVLRNNTNTLMSIVAPFVYDPLVSWPRHQSSLGSAHNAERTNEEAVDHIKNIEYRLQGIVKTRNRTLTTPLSVEGQANYLIKEAISIDNLCQMYIGWGAYM</sequence>
<dbReference type="InterPro" id="IPR050517">
    <property type="entry name" value="DDR_Repair_Kinase"/>
</dbReference>
<keyword evidence="7" id="KW-0227">DNA damage</keyword>
<evidence type="ECO:0000256" key="6">
    <source>
        <dbReference type="ARBA" id="ARBA00022741"/>
    </source>
</evidence>
<dbReference type="InterPro" id="IPR036940">
    <property type="entry name" value="PI3/4_kinase_cat_sf"/>
</dbReference>
<dbReference type="PROSITE" id="PS51189">
    <property type="entry name" value="FAT"/>
    <property type="match status" value="1"/>
</dbReference>
<dbReference type="InterPro" id="IPR003151">
    <property type="entry name" value="PIK-rel_kinase_FAT"/>
</dbReference>
<proteinExistence type="inferred from homology"/>
<keyword evidence="8" id="KW-0418">Kinase</keyword>
<dbReference type="GO" id="GO:0005524">
    <property type="term" value="F:ATP binding"/>
    <property type="evidence" value="ECO:0007669"/>
    <property type="project" value="UniProtKB-KW"/>
</dbReference>
<evidence type="ECO:0000256" key="10">
    <source>
        <dbReference type="ARBA" id="ARBA00023204"/>
    </source>
</evidence>
<dbReference type="InterPro" id="IPR016024">
    <property type="entry name" value="ARM-type_fold"/>
</dbReference>
<dbReference type="EC" id="2.7.11.1" evidence="3"/>
<comment type="similarity">
    <text evidence="2">Belongs to the PI3/PI4-kinase family. ATM subfamily.</text>
</comment>
<dbReference type="Pfam" id="PF02259">
    <property type="entry name" value="FAT"/>
    <property type="match status" value="1"/>
</dbReference>